<keyword evidence="1" id="KW-0433">Leucine-rich repeat</keyword>
<dbReference type="EMBL" id="OU963912">
    <property type="protein sequence ID" value="CAH0401445.1"/>
    <property type="molecule type" value="Genomic_DNA"/>
</dbReference>
<organism evidence="3 4">
    <name type="scientific">Chilo suppressalis</name>
    <name type="common">Asiatic rice borer moth</name>
    <dbReference type="NCBI Taxonomy" id="168631"/>
    <lineage>
        <taxon>Eukaryota</taxon>
        <taxon>Metazoa</taxon>
        <taxon>Ecdysozoa</taxon>
        <taxon>Arthropoda</taxon>
        <taxon>Hexapoda</taxon>
        <taxon>Insecta</taxon>
        <taxon>Pterygota</taxon>
        <taxon>Neoptera</taxon>
        <taxon>Endopterygota</taxon>
        <taxon>Lepidoptera</taxon>
        <taxon>Glossata</taxon>
        <taxon>Ditrysia</taxon>
        <taxon>Pyraloidea</taxon>
        <taxon>Crambidae</taxon>
        <taxon>Crambinae</taxon>
        <taxon>Chilo</taxon>
    </lineage>
</organism>
<gene>
    <name evidence="3" type="ORF">CHILSU_LOCUS4671</name>
</gene>
<dbReference type="InterPro" id="IPR032675">
    <property type="entry name" value="LRR_dom_sf"/>
</dbReference>
<evidence type="ECO:0000313" key="3">
    <source>
        <dbReference type="EMBL" id="CAH0401445.1"/>
    </source>
</evidence>
<keyword evidence="4" id="KW-1185">Reference proteome</keyword>
<dbReference type="Pfam" id="PF00560">
    <property type="entry name" value="LRR_1"/>
    <property type="match status" value="1"/>
</dbReference>
<dbReference type="SUPFAM" id="SSF52058">
    <property type="entry name" value="L domain-like"/>
    <property type="match status" value="3"/>
</dbReference>
<evidence type="ECO:0000313" key="4">
    <source>
        <dbReference type="Proteomes" id="UP001153292"/>
    </source>
</evidence>
<protein>
    <recommendedName>
        <fullName evidence="5">LRRCT domain-containing protein</fullName>
    </recommendedName>
</protein>
<dbReference type="PANTHER" id="PTHR45712">
    <property type="entry name" value="AGAP008170-PA"/>
    <property type="match status" value="1"/>
</dbReference>
<evidence type="ECO:0000256" key="1">
    <source>
        <dbReference type="ARBA" id="ARBA00022614"/>
    </source>
</evidence>
<proteinExistence type="predicted"/>
<dbReference type="SMART" id="SM00369">
    <property type="entry name" value="LRR_TYP"/>
    <property type="match status" value="19"/>
</dbReference>
<name>A0ABN8B1A1_CHISP</name>
<dbReference type="InterPro" id="IPR003591">
    <property type="entry name" value="Leu-rich_rpt_typical-subtyp"/>
</dbReference>
<evidence type="ECO:0000256" key="2">
    <source>
        <dbReference type="ARBA" id="ARBA00022737"/>
    </source>
</evidence>
<dbReference type="Pfam" id="PF13855">
    <property type="entry name" value="LRR_8"/>
    <property type="match status" value="7"/>
</dbReference>
<sequence>MDIVLKLLISSSSRCSIENHHGCTYTVSCVQRPSKIAVVPCAYEANVNVTFKIKQSQLDTLTSGFFSATNYDTRIKHIIAHENEWHTLETHTFKYFSRTISLNLTGNGIVNINNETFFQLEQLQYLYLSHNKIKILFQKSLSLATANALEELDLSYNMLTSLQSPLFTSLKKLHTLHLQNNQLISICDECFSGLKNLAILYLQNNNITSLNATFIPLNLSLLDLSSNKIKTLNHSEISHMNALLYLNISYNLLETVDTYAFENTWKMEYLDLSHNKIFSSIEPQMFMNNHLLKYIDLFDNEITTIRELAFQFNSIKYIELDQNSLSINISRNCLKGLKNIKYLNITKEKITAINEYAFVDMENLQFLNLSRNYIEYVDNTSFEFKYENKLTFLDLSYNFINDLYFLQNFTSRLIELYLNNNKLTILRTGIFEKHTMLIRLDVSENDIILLEPFSLPLVKLQYFNINKNNLMGNITKNVFSPAPFIRFLNLNNLKIQGIDENAFKDLQLLTKLNLSNNEIEFIHSNNFQNMEKMYSLDLSYNKLSQLESKTPLNLLTAIYLNNNQFEHLPNLFSNKSAIIYIDISNNNIYNLESAGLENFPSVRVLKLSHNSIKIFNSNHTNALTNLSDLTLNSNQITAINLDCFEVLMSIDLSNNSISLINSTTFKNRHSLQYLDLSTNKISEIVPGTFQNLKILKFLNLSSNSLTYFRYGTFRGLSKTEMIYLSKNKLRFLDVNIFHDCDDLKKLIIDYNYIQTVNIETLIAVAPNLISLSLGGNPIACEEIIRSVKLKESKKLEVTSIHKIFHDDNVHGIRCGNASYNSSAIESHNKAMDKSILEGEFFARARWPLLLTIWGLLKKKREEAFLQANKVRMVGVRQLSFRLDFAIT</sequence>
<dbReference type="PROSITE" id="PS51450">
    <property type="entry name" value="LRR"/>
    <property type="match status" value="10"/>
</dbReference>
<dbReference type="PANTHER" id="PTHR45712:SF22">
    <property type="entry name" value="INSULIN-LIKE GROWTH FACTOR-BINDING PROTEIN COMPLEX ACID LABILE SUBUNIT"/>
    <property type="match status" value="1"/>
</dbReference>
<reference evidence="3" key="1">
    <citation type="submission" date="2021-12" db="EMBL/GenBank/DDBJ databases">
        <authorList>
            <person name="King R."/>
        </authorList>
    </citation>
    <scope>NUCLEOTIDE SEQUENCE</scope>
</reference>
<dbReference type="Proteomes" id="UP001153292">
    <property type="component" value="Chromosome 19"/>
</dbReference>
<dbReference type="InterPro" id="IPR001611">
    <property type="entry name" value="Leu-rich_rpt"/>
</dbReference>
<dbReference type="InterPro" id="IPR050333">
    <property type="entry name" value="SLRP"/>
</dbReference>
<dbReference type="Gene3D" id="3.80.10.10">
    <property type="entry name" value="Ribonuclease Inhibitor"/>
    <property type="match status" value="5"/>
</dbReference>
<accession>A0ABN8B1A1</accession>
<dbReference type="SMART" id="SM00365">
    <property type="entry name" value="LRR_SD22"/>
    <property type="match status" value="8"/>
</dbReference>
<keyword evidence="2" id="KW-0677">Repeat</keyword>
<evidence type="ECO:0008006" key="5">
    <source>
        <dbReference type="Google" id="ProtNLM"/>
    </source>
</evidence>